<dbReference type="Pfam" id="PF02272">
    <property type="entry name" value="DHHA1"/>
    <property type="match status" value="1"/>
</dbReference>
<comment type="similarity">
    <text evidence="1">Belongs to the class-II aminoacyl-tRNA synthetase family.</text>
</comment>
<evidence type="ECO:0000256" key="8">
    <source>
        <dbReference type="ARBA" id="ARBA00022884"/>
    </source>
</evidence>
<protein>
    <recommendedName>
        <fullName evidence="3">Alanine--tRNA ligase</fullName>
        <ecNumber evidence="2">6.1.1.7</ecNumber>
    </recommendedName>
</protein>
<keyword evidence="11" id="KW-0175">Coiled coil</keyword>
<evidence type="ECO:0000256" key="4">
    <source>
        <dbReference type="ARBA" id="ARBA00022555"/>
    </source>
</evidence>
<feature type="region of interest" description="Disordered" evidence="12">
    <location>
        <begin position="118"/>
        <end position="141"/>
    </location>
</feature>
<keyword evidence="9" id="KW-0648">Protein biosynthesis</keyword>
<comment type="caution">
    <text evidence="14">The sequence shown here is derived from an EMBL/GenBank/DDBJ whole genome shotgun (WGS) entry which is preliminary data.</text>
</comment>
<dbReference type="GO" id="GO:0004813">
    <property type="term" value="F:alanine-tRNA ligase activity"/>
    <property type="evidence" value="ECO:0007669"/>
    <property type="project" value="UniProtKB-EC"/>
</dbReference>
<evidence type="ECO:0000256" key="7">
    <source>
        <dbReference type="ARBA" id="ARBA00022840"/>
    </source>
</evidence>
<evidence type="ECO:0000256" key="5">
    <source>
        <dbReference type="ARBA" id="ARBA00022598"/>
    </source>
</evidence>
<dbReference type="EC" id="6.1.1.7" evidence="2"/>
<dbReference type="GO" id="GO:0005829">
    <property type="term" value="C:cytosol"/>
    <property type="evidence" value="ECO:0007669"/>
    <property type="project" value="TreeGrafter"/>
</dbReference>
<name>A0A0F9IPE8_9ZZZZ</name>
<proteinExistence type="inferred from homology"/>
<evidence type="ECO:0000256" key="6">
    <source>
        <dbReference type="ARBA" id="ARBA00022741"/>
    </source>
</evidence>
<evidence type="ECO:0000313" key="14">
    <source>
        <dbReference type="EMBL" id="KKM53425.1"/>
    </source>
</evidence>
<evidence type="ECO:0000256" key="12">
    <source>
        <dbReference type="SAM" id="MobiDB-lite"/>
    </source>
</evidence>
<keyword evidence="7" id="KW-0067">ATP-binding</keyword>
<dbReference type="EMBL" id="LAZR01011923">
    <property type="protein sequence ID" value="KKM53425.1"/>
    <property type="molecule type" value="Genomic_DNA"/>
</dbReference>
<sequence>LKTKPSNIEDKAAQLVQRTRELEKELESLKAKLASSAGNDLADSAIEIKGIKVLASTLEGADGKSLRDTIDQLKNKLGTAAIVLSAINDDKITIIAGVTKDITDKIRAGDLVGHVASQVGGKGGGRPDMAQGGGSEPQKLPAALASVSGWIESKLEN</sequence>
<dbReference type="AlphaFoldDB" id="A0A0F9IPE8"/>
<keyword evidence="5" id="KW-0436">Ligase</keyword>
<keyword evidence="10" id="KW-0030">Aminoacyl-tRNA synthetase</keyword>
<dbReference type="GO" id="GO:0005524">
    <property type="term" value="F:ATP binding"/>
    <property type="evidence" value="ECO:0007669"/>
    <property type="project" value="UniProtKB-KW"/>
</dbReference>
<evidence type="ECO:0000256" key="10">
    <source>
        <dbReference type="ARBA" id="ARBA00023146"/>
    </source>
</evidence>
<dbReference type="FunFam" id="3.10.310.40:FF:000001">
    <property type="entry name" value="Alanine--tRNA ligase"/>
    <property type="match status" value="1"/>
</dbReference>
<dbReference type="PANTHER" id="PTHR11777">
    <property type="entry name" value="ALANYL-TRNA SYNTHETASE"/>
    <property type="match status" value="1"/>
</dbReference>
<evidence type="ECO:0000259" key="13">
    <source>
        <dbReference type="Pfam" id="PF02272"/>
    </source>
</evidence>
<dbReference type="InterPro" id="IPR003156">
    <property type="entry name" value="DHHA1_dom"/>
</dbReference>
<dbReference type="GO" id="GO:0045892">
    <property type="term" value="P:negative regulation of DNA-templated transcription"/>
    <property type="evidence" value="ECO:0007669"/>
    <property type="project" value="TreeGrafter"/>
</dbReference>
<feature type="coiled-coil region" evidence="11">
    <location>
        <begin position="12"/>
        <end position="39"/>
    </location>
</feature>
<evidence type="ECO:0000256" key="9">
    <source>
        <dbReference type="ARBA" id="ARBA00022917"/>
    </source>
</evidence>
<dbReference type="Gene3D" id="6.10.250.550">
    <property type="match status" value="1"/>
</dbReference>
<feature type="compositionally biased region" description="Gly residues" evidence="12">
    <location>
        <begin position="120"/>
        <end position="135"/>
    </location>
</feature>
<evidence type="ECO:0000256" key="1">
    <source>
        <dbReference type="ARBA" id="ARBA00008226"/>
    </source>
</evidence>
<evidence type="ECO:0000256" key="3">
    <source>
        <dbReference type="ARBA" id="ARBA00017959"/>
    </source>
</evidence>
<dbReference type="Gene3D" id="3.10.310.40">
    <property type="match status" value="1"/>
</dbReference>
<organism evidence="14">
    <name type="scientific">marine sediment metagenome</name>
    <dbReference type="NCBI Taxonomy" id="412755"/>
    <lineage>
        <taxon>unclassified sequences</taxon>
        <taxon>metagenomes</taxon>
        <taxon>ecological metagenomes</taxon>
    </lineage>
</organism>
<dbReference type="GO" id="GO:0002161">
    <property type="term" value="F:aminoacyl-tRNA deacylase activity"/>
    <property type="evidence" value="ECO:0007669"/>
    <property type="project" value="TreeGrafter"/>
</dbReference>
<keyword evidence="8" id="KW-0694">RNA-binding</keyword>
<dbReference type="GO" id="GO:0006419">
    <property type="term" value="P:alanyl-tRNA aminoacylation"/>
    <property type="evidence" value="ECO:0007669"/>
    <property type="project" value="TreeGrafter"/>
</dbReference>
<keyword evidence="6" id="KW-0547">Nucleotide-binding</keyword>
<accession>A0A0F9IPE8</accession>
<feature type="domain" description="DHHA1" evidence="13">
    <location>
        <begin position="51"/>
        <end position="152"/>
    </location>
</feature>
<dbReference type="InterPro" id="IPR050058">
    <property type="entry name" value="Ala-tRNA_ligase"/>
</dbReference>
<keyword evidence="4" id="KW-0820">tRNA-binding</keyword>
<gene>
    <name evidence="14" type="ORF">LCGC14_1554220</name>
</gene>
<evidence type="ECO:0000256" key="11">
    <source>
        <dbReference type="SAM" id="Coils"/>
    </source>
</evidence>
<dbReference type="GO" id="GO:0000049">
    <property type="term" value="F:tRNA binding"/>
    <property type="evidence" value="ECO:0007669"/>
    <property type="project" value="UniProtKB-KW"/>
</dbReference>
<evidence type="ECO:0000256" key="2">
    <source>
        <dbReference type="ARBA" id="ARBA00013168"/>
    </source>
</evidence>
<reference evidence="14" key="1">
    <citation type="journal article" date="2015" name="Nature">
        <title>Complex archaea that bridge the gap between prokaryotes and eukaryotes.</title>
        <authorList>
            <person name="Spang A."/>
            <person name="Saw J.H."/>
            <person name="Jorgensen S.L."/>
            <person name="Zaremba-Niedzwiedzka K."/>
            <person name="Martijn J."/>
            <person name="Lind A.E."/>
            <person name="van Eijk R."/>
            <person name="Schleper C."/>
            <person name="Guy L."/>
            <person name="Ettema T.J."/>
        </authorList>
    </citation>
    <scope>NUCLEOTIDE SEQUENCE</scope>
</reference>
<feature type="non-terminal residue" evidence="14">
    <location>
        <position position="1"/>
    </location>
</feature>
<dbReference type="PANTHER" id="PTHR11777:SF9">
    <property type="entry name" value="ALANINE--TRNA LIGASE, CYTOPLASMIC"/>
    <property type="match status" value="1"/>
</dbReference>